<dbReference type="InterPro" id="IPR025620">
    <property type="entry name" value="YlaH"/>
</dbReference>
<comment type="caution">
    <text evidence="2">The sequence shown here is derived from an EMBL/GenBank/DDBJ whole genome shotgun (WGS) entry which is preliminary data.</text>
</comment>
<gene>
    <name evidence="2" type="ORF">B4135_2790</name>
    <name evidence="3" type="ORF">C6P37_05365</name>
</gene>
<dbReference type="AlphaFoldDB" id="A0A150LQ05"/>
<feature type="transmembrane region" description="Helical" evidence="1">
    <location>
        <begin position="62"/>
        <end position="95"/>
    </location>
</feature>
<keyword evidence="1" id="KW-1133">Transmembrane helix</keyword>
<dbReference type="OrthoDB" id="2680377at2"/>
<evidence type="ECO:0000313" key="4">
    <source>
        <dbReference type="Proteomes" id="UP000075683"/>
    </source>
</evidence>
<reference evidence="2 4" key="1">
    <citation type="submission" date="2016-01" db="EMBL/GenBank/DDBJ databases">
        <title>Draft Genome Sequences of Seven Thermophilic Sporeformers Isolated from Foods.</title>
        <authorList>
            <person name="Berendsen E.M."/>
            <person name="Wells-Bennik M.H."/>
            <person name="Krawcyk A.O."/>
            <person name="De Jong A."/>
            <person name="Holsappel S."/>
            <person name="Eijlander R.T."/>
            <person name="Kuipers O.P."/>
        </authorList>
    </citation>
    <scope>NUCLEOTIDE SEQUENCE [LARGE SCALE GENOMIC DNA]</scope>
    <source>
        <strain evidence="2 4">B4135</strain>
    </source>
</reference>
<keyword evidence="1" id="KW-0472">Membrane</keyword>
<evidence type="ECO:0000313" key="5">
    <source>
        <dbReference type="Proteomes" id="UP000257014"/>
    </source>
</evidence>
<evidence type="ECO:0000313" key="2">
    <source>
        <dbReference type="EMBL" id="KYD14363.1"/>
    </source>
</evidence>
<dbReference type="STRING" id="301148.B4135_2790"/>
<keyword evidence="1" id="KW-0812">Transmembrane</keyword>
<dbReference type="Pfam" id="PF14036">
    <property type="entry name" value="YlaH"/>
    <property type="match status" value="1"/>
</dbReference>
<sequence>MIKGGIPLEDIQSRLSPIPRLLRVDENPDSGMWILYILIVFLCIIAYKLGFARKLPLLKSAIVYLFLILGSTILTFLAIFLPVAEGLIVIALVLAVYRFRRWREGARENPGE</sequence>
<dbReference type="PATRIC" id="fig|301148.3.peg.297"/>
<evidence type="ECO:0000256" key="1">
    <source>
        <dbReference type="SAM" id="Phobius"/>
    </source>
</evidence>
<name>A0A150LQ05_9BACI</name>
<protein>
    <recommendedName>
        <fullName evidence="6">YlaH-like protein</fullName>
    </recommendedName>
</protein>
<evidence type="ECO:0008006" key="6">
    <source>
        <dbReference type="Google" id="ProtNLM"/>
    </source>
</evidence>
<dbReference type="RefSeq" id="WP_061569376.1">
    <property type="nucleotide sequence ID" value="NZ_QEVZ01000037.1"/>
</dbReference>
<reference evidence="3 5" key="2">
    <citation type="submission" date="2018-03" db="EMBL/GenBank/DDBJ databases">
        <authorList>
            <person name="Keele B.F."/>
        </authorList>
    </citation>
    <scope>NUCLEOTIDE SEQUENCE [LARGE SCALE GENOMIC DNA]</scope>
    <source>
        <strain evidence="3">ZCTH4_d</strain>
    </source>
</reference>
<organism evidence="2 4">
    <name type="scientific">Caldibacillus debilis</name>
    <dbReference type="NCBI Taxonomy" id="301148"/>
    <lineage>
        <taxon>Bacteria</taxon>
        <taxon>Bacillati</taxon>
        <taxon>Bacillota</taxon>
        <taxon>Bacilli</taxon>
        <taxon>Bacillales</taxon>
        <taxon>Bacillaceae</taxon>
        <taxon>Caldibacillus</taxon>
    </lineage>
</organism>
<accession>A0A150LQ05</accession>
<proteinExistence type="predicted"/>
<dbReference type="Proteomes" id="UP000075683">
    <property type="component" value="Unassembled WGS sequence"/>
</dbReference>
<dbReference type="EMBL" id="QEWE01000014">
    <property type="protein sequence ID" value="REJ29375.1"/>
    <property type="molecule type" value="Genomic_DNA"/>
</dbReference>
<dbReference type="EMBL" id="LQYT01000073">
    <property type="protein sequence ID" value="KYD14363.1"/>
    <property type="molecule type" value="Genomic_DNA"/>
</dbReference>
<feature type="transmembrane region" description="Helical" evidence="1">
    <location>
        <begin position="31"/>
        <end position="50"/>
    </location>
</feature>
<evidence type="ECO:0000313" key="3">
    <source>
        <dbReference type="EMBL" id="REJ29375.1"/>
    </source>
</evidence>
<dbReference type="Proteomes" id="UP000257014">
    <property type="component" value="Unassembled WGS sequence"/>
</dbReference>